<dbReference type="SUPFAM" id="SSF50978">
    <property type="entry name" value="WD40 repeat-like"/>
    <property type="match status" value="1"/>
</dbReference>
<reference evidence="5" key="2">
    <citation type="submission" date="2015-01" db="EMBL/GenBank/DDBJ databases">
        <title>Evolutionary Origins and Diversification of the Mycorrhizal Mutualists.</title>
        <authorList>
            <consortium name="DOE Joint Genome Institute"/>
            <consortium name="Mycorrhizal Genomics Consortium"/>
            <person name="Kohler A."/>
            <person name="Kuo A."/>
            <person name="Nagy L.G."/>
            <person name="Floudas D."/>
            <person name="Copeland A."/>
            <person name="Barry K.W."/>
            <person name="Cichocki N."/>
            <person name="Veneault-Fourrey C."/>
            <person name="LaButti K."/>
            <person name="Lindquist E.A."/>
            <person name="Lipzen A."/>
            <person name="Lundell T."/>
            <person name="Morin E."/>
            <person name="Murat C."/>
            <person name="Riley R."/>
            <person name="Ohm R."/>
            <person name="Sun H."/>
            <person name="Tunlid A."/>
            <person name="Henrissat B."/>
            <person name="Grigoriev I.V."/>
            <person name="Hibbett D.S."/>
            <person name="Martin F."/>
        </authorList>
    </citation>
    <scope>NUCLEOTIDE SEQUENCE [LARGE SCALE GENOMIC DNA]</scope>
    <source>
        <strain evidence="5">UH-Slu-Lm8-n1</strain>
    </source>
</reference>
<sequence length="58" mass="6532">KTIYEFDASTLETIRTPFQGHTDTITRLALSFHGALLASASYDNTIKLWDCESRQLLA</sequence>
<feature type="non-terminal residue" evidence="4">
    <location>
        <position position="1"/>
    </location>
</feature>
<dbReference type="Proteomes" id="UP000054485">
    <property type="component" value="Unassembled WGS sequence"/>
</dbReference>
<dbReference type="OrthoDB" id="2911645at2759"/>
<dbReference type="SMART" id="SM00320">
    <property type="entry name" value="WD40"/>
    <property type="match status" value="1"/>
</dbReference>
<evidence type="ECO:0000313" key="5">
    <source>
        <dbReference type="Proteomes" id="UP000054485"/>
    </source>
</evidence>
<dbReference type="InParanoid" id="A0A0D0AKU9"/>
<dbReference type="InterPro" id="IPR015943">
    <property type="entry name" value="WD40/YVTN_repeat-like_dom_sf"/>
</dbReference>
<evidence type="ECO:0000256" key="2">
    <source>
        <dbReference type="ARBA" id="ARBA00022737"/>
    </source>
</evidence>
<dbReference type="AlphaFoldDB" id="A0A0D0AKU9"/>
<proteinExistence type="predicted"/>
<evidence type="ECO:0000256" key="3">
    <source>
        <dbReference type="PROSITE-ProRule" id="PRU00221"/>
    </source>
</evidence>
<name>A0A0D0AKU9_9AGAM</name>
<evidence type="ECO:0000256" key="1">
    <source>
        <dbReference type="ARBA" id="ARBA00022574"/>
    </source>
</evidence>
<gene>
    <name evidence="4" type="ORF">CY34DRAFT_49777</name>
</gene>
<accession>A0A0D0AKU9</accession>
<keyword evidence="2" id="KW-0677">Repeat</keyword>
<protein>
    <recommendedName>
        <fullName evidence="6">WD40 repeat-like protein</fullName>
    </recommendedName>
</protein>
<dbReference type="PROSITE" id="PS50294">
    <property type="entry name" value="WD_REPEATS_REGION"/>
    <property type="match status" value="1"/>
</dbReference>
<dbReference type="Pfam" id="PF00400">
    <property type="entry name" value="WD40"/>
    <property type="match status" value="1"/>
</dbReference>
<dbReference type="HOGENOM" id="CLU_199429_0_0_1"/>
<dbReference type="InterPro" id="IPR001680">
    <property type="entry name" value="WD40_rpt"/>
</dbReference>
<reference evidence="4 5" key="1">
    <citation type="submission" date="2014-04" db="EMBL/GenBank/DDBJ databases">
        <authorList>
            <consortium name="DOE Joint Genome Institute"/>
            <person name="Kuo A."/>
            <person name="Ruytinx J."/>
            <person name="Rineau F."/>
            <person name="Colpaert J."/>
            <person name="Kohler A."/>
            <person name="Nagy L.G."/>
            <person name="Floudas D."/>
            <person name="Copeland A."/>
            <person name="Barry K.W."/>
            <person name="Cichocki N."/>
            <person name="Veneault-Fourrey C."/>
            <person name="LaButti K."/>
            <person name="Lindquist E.A."/>
            <person name="Lipzen A."/>
            <person name="Lundell T."/>
            <person name="Morin E."/>
            <person name="Murat C."/>
            <person name="Sun H."/>
            <person name="Tunlid A."/>
            <person name="Henrissat B."/>
            <person name="Grigoriev I.V."/>
            <person name="Hibbett D.S."/>
            <person name="Martin F."/>
            <person name="Nordberg H.P."/>
            <person name="Cantor M.N."/>
            <person name="Hua S.X."/>
        </authorList>
    </citation>
    <scope>NUCLEOTIDE SEQUENCE [LARGE SCALE GENOMIC DNA]</scope>
    <source>
        <strain evidence="4 5">UH-Slu-Lm8-n1</strain>
    </source>
</reference>
<feature type="repeat" description="WD" evidence="3">
    <location>
        <begin position="18"/>
        <end position="58"/>
    </location>
</feature>
<dbReference type="PROSITE" id="PS50082">
    <property type="entry name" value="WD_REPEATS_2"/>
    <property type="match status" value="1"/>
</dbReference>
<dbReference type="InterPro" id="IPR019775">
    <property type="entry name" value="WD40_repeat_CS"/>
</dbReference>
<organism evidence="4 5">
    <name type="scientific">Suillus luteus UH-Slu-Lm8-n1</name>
    <dbReference type="NCBI Taxonomy" id="930992"/>
    <lineage>
        <taxon>Eukaryota</taxon>
        <taxon>Fungi</taxon>
        <taxon>Dikarya</taxon>
        <taxon>Basidiomycota</taxon>
        <taxon>Agaricomycotina</taxon>
        <taxon>Agaricomycetes</taxon>
        <taxon>Agaricomycetidae</taxon>
        <taxon>Boletales</taxon>
        <taxon>Suillineae</taxon>
        <taxon>Suillaceae</taxon>
        <taxon>Suillus</taxon>
    </lineage>
</organism>
<dbReference type="EMBL" id="KN836223">
    <property type="protein sequence ID" value="KIK32493.1"/>
    <property type="molecule type" value="Genomic_DNA"/>
</dbReference>
<dbReference type="PROSITE" id="PS00678">
    <property type="entry name" value="WD_REPEATS_1"/>
    <property type="match status" value="1"/>
</dbReference>
<keyword evidence="1 3" id="KW-0853">WD repeat</keyword>
<evidence type="ECO:0000313" key="4">
    <source>
        <dbReference type="EMBL" id="KIK32493.1"/>
    </source>
</evidence>
<dbReference type="InterPro" id="IPR036322">
    <property type="entry name" value="WD40_repeat_dom_sf"/>
</dbReference>
<feature type="non-terminal residue" evidence="4">
    <location>
        <position position="58"/>
    </location>
</feature>
<evidence type="ECO:0008006" key="6">
    <source>
        <dbReference type="Google" id="ProtNLM"/>
    </source>
</evidence>
<dbReference type="Gene3D" id="2.130.10.10">
    <property type="entry name" value="YVTN repeat-like/Quinoprotein amine dehydrogenase"/>
    <property type="match status" value="1"/>
</dbReference>
<keyword evidence="5" id="KW-1185">Reference proteome</keyword>